<accession>A0A8S5TNU7</accession>
<dbReference type="EMBL" id="BK032868">
    <property type="protein sequence ID" value="DAF64803.1"/>
    <property type="molecule type" value="Genomic_DNA"/>
</dbReference>
<name>A0A8S5TNU7_9CAUD</name>
<organism evidence="1">
    <name type="scientific">Siphoviridae sp. ctyU16</name>
    <dbReference type="NCBI Taxonomy" id="2827976"/>
    <lineage>
        <taxon>Viruses</taxon>
        <taxon>Duplodnaviria</taxon>
        <taxon>Heunggongvirae</taxon>
        <taxon>Uroviricota</taxon>
        <taxon>Caudoviricetes</taxon>
    </lineage>
</organism>
<proteinExistence type="predicted"/>
<evidence type="ECO:0000313" key="1">
    <source>
        <dbReference type="EMBL" id="DAF64803.1"/>
    </source>
</evidence>
<sequence>MQISFTSISSNEGHPRKANILCVICCGNFILRSLGHDSKLV</sequence>
<protein>
    <submittedName>
        <fullName evidence="1">Uncharacterized protein</fullName>
    </submittedName>
</protein>
<reference evidence="1" key="1">
    <citation type="journal article" date="2021" name="Proc. Natl. Acad. Sci. U.S.A.">
        <title>A Catalog of Tens of Thousands of Viruses from Human Metagenomes Reveals Hidden Associations with Chronic Diseases.</title>
        <authorList>
            <person name="Tisza M.J."/>
            <person name="Buck C.B."/>
        </authorList>
    </citation>
    <scope>NUCLEOTIDE SEQUENCE</scope>
    <source>
        <strain evidence="1">CtyU16</strain>
    </source>
</reference>